<dbReference type="AlphaFoldDB" id="A0A1W6YYX4"/>
<name>A0A1W6YYX4_9BORD</name>
<evidence type="ECO:0000313" key="5">
    <source>
        <dbReference type="EMBL" id="ARP86278.1"/>
    </source>
</evidence>
<evidence type="ECO:0000259" key="4">
    <source>
        <dbReference type="PROSITE" id="PS50943"/>
    </source>
</evidence>
<organism evidence="5 6">
    <name type="scientific">Bordetella genomosp. 9</name>
    <dbReference type="NCBI Taxonomy" id="1416803"/>
    <lineage>
        <taxon>Bacteria</taxon>
        <taxon>Pseudomonadati</taxon>
        <taxon>Pseudomonadota</taxon>
        <taxon>Betaproteobacteria</taxon>
        <taxon>Burkholderiales</taxon>
        <taxon>Alcaligenaceae</taxon>
        <taxon>Bordetella</taxon>
    </lineage>
</organism>
<evidence type="ECO:0000256" key="3">
    <source>
        <dbReference type="ARBA" id="ARBA00023163"/>
    </source>
</evidence>
<evidence type="ECO:0000256" key="1">
    <source>
        <dbReference type="ARBA" id="ARBA00023015"/>
    </source>
</evidence>
<keyword evidence="1" id="KW-0805">Transcription regulation</keyword>
<dbReference type="Gene3D" id="2.10.109.10">
    <property type="entry name" value="Umud Fragment, subunit A"/>
    <property type="match status" value="1"/>
</dbReference>
<sequence length="242" mass="27021">MTAAPKPLELWQREDAARLNALFKQKSPMSQMAFGAAYGIGNQSMVSQYLLGRRPLNIEAAKKFAEGLNCAIDEFSPTLAARIAEASGRVAMREGKEIDPELDPGLVPVRQVVFKISAGISGFSVEFSEEDAEEPLFLPRNWIERRDLDPSRLYATRVNGNSMSPRILDGDVIVVDTANTSREKDAIVAVNHEGELTVKRLKYEHRRWWLMSDNADQKTYPPVPCGDGTCLLGRVVHLHREL</sequence>
<dbReference type="InterPro" id="IPR039418">
    <property type="entry name" value="LexA-like"/>
</dbReference>
<evidence type="ECO:0000313" key="6">
    <source>
        <dbReference type="Proteomes" id="UP000194139"/>
    </source>
</evidence>
<protein>
    <recommendedName>
        <fullName evidence="4">HTH cro/C1-type domain-containing protein</fullName>
    </recommendedName>
</protein>
<reference evidence="5 6" key="1">
    <citation type="submission" date="2017-05" db="EMBL/GenBank/DDBJ databases">
        <title>Complete and WGS of Bordetella genogroups.</title>
        <authorList>
            <person name="Spilker T."/>
            <person name="LiPuma J."/>
        </authorList>
    </citation>
    <scope>NUCLEOTIDE SEQUENCE [LARGE SCALE GENOMIC DNA]</scope>
    <source>
        <strain evidence="5 6">AU17164</strain>
    </source>
</reference>
<feature type="domain" description="HTH cro/C1-type" evidence="4">
    <location>
        <begin position="43"/>
        <end position="75"/>
    </location>
</feature>
<dbReference type="Pfam" id="PF00717">
    <property type="entry name" value="Peptidase_S24"/>
    <property type="match status" value="1"/>
</dbReference>
<dbReference type="PANTHER" id="PTHR40661">
    <property type="match status" value="1"/>
</dbReference>
<dbReference type="GO" id="GO:0003677">
    <property type="term" value="F:DNA binding"/>
    <property type="evidence" value="ECO:0007669"/>
    <property type="project" value="UniProtKB-KW"/>
</dbReference>
<dbReference type="CDD" id="cd06529">
    <property type="entry name" value="S24_LexA-like"/>
    <property type="match status" value="1"/>
</dbReference>
<keyword evidence="2" id="KW-0238">DNA-binding</keyword>
<dbReference type="SUPFAM" id="SSF47413">
    <property type="entry name" value="lambda repressor-like DNA-binding domains"/>
    <property type="match status" value="1"/>
</dbReference>
<dbReference type="SUPFAM" id="SSF51306">
    <property type="entry name" value="LexA/Signal peptidase"/>
    <property type="match status" value="1"/>
</dbReference>
<dbReference type="PROSITE" id="PS50943">
    <property type="entry name" value="HTH_CROC1"/>
    <property type="match status" value="1"/>
</dbReference>
<dbReference type="SMART" id="SM00530">
    <property type="entry name" value="HTH_XRE"/>
    <property type="match status" value="1"/>
</dbReference>
<evidence type="ECO:0000256" key="2">
    <source>
        <dbReference type="ARBA" id="ARBA00023125"/>
    </source>
</evidence>
<dbReference type="InterPro" id="IPR036286">
    <property type="entry name" value="LexA/Signal_pep-like_sf"/>
</dbReference>
<keyword evidence="6" id="KW-1185">Reference proteome</keyword>
<dbReference type="Gene3D" id="1.10.260.40">
    <property type="entry name" value="lambda repressor-like DNA-binding domains"/>
    <property type="match status" value="1"/>
</dbReference>
<proteinExistence type="predicted"/>
<dbReference type="CDD" id="cd00093">
    <property type="entry name" value="HTH_XRE"/>
    <property type="match status" value="1"/>
</dbReference>
<accession>A0A1W6YYX4</accession>
<dbReference type="EMBL" id="CP021109">
    <property type="protein sequence ID" value="ARP86278.1"/>
    <property type="molecule type" value="Genomic_DNA"/>
</dbReference>
<dbReference type="InterPro" id="IPR001387">
    <property type="entry name" value="Cro/C1-type_HTH"/>
</dbReference>
<dbReference type="InterPro" id="IPR015927">
    <property type="entry name" value="Peptidase_S24_S26A/B/C"/>
</dbReference>
<dbReference type="Proteomes" id="UP000194139">
    <property type="component" value="Chromosome"/>
</dbReference>
<dbReference type="PANTHER" id="PTHR40661:SF1">
    <property type="entry name" value="HTH CRO_C1-TYPE DOMAIN-CONTAINING PROTEIN"/>
    <property type="match status" value="1"/>
</dbReference>
<keyword evidence="3" id="KW-0804">Transcription</keyword>
<gene>
    <name evidence="5" type="ORF">CAL13_08750</name>
</gene>
<dbReference type="InterPro" id="IPR010982">
    <property type="entry name" value="Lambda_DNA-bd_dom_sf"/>
</dbReference>